<name>A0A927W5D3_9CLOT</name>
<feature type="transmembrane region" description="Helical" evidence="1">
    <location>
        <begin position="7"/>
        <end position="29"/>
    </location>
</feature>
<keyword evidence="1" id="KW-1133">Transmembrane helix</keyword>
<evidence type="ECO:0000313" key="3">
    <source>
        <dbReference type="Proteomes" id="UP000768462"/>
    </source>
</evidence>
<sequence length="115" mass="13487">MKKDIKWWFFIPGLLGLTLSRIINIRYGIGVRDKVGVVILAIIILYLIFTIIYFIAKKYYWLAIGILTILIPFIVYYLGLYSKNELFKTIGVVALLLIMVGWYIFLKLHLKNKNK</sequence>
<keyword evidence="1" id="KW-0472">Membrane</keyword>
<feature type="transmembrane region" description="Helical" evidence="1">
    <location>
        <begin position="35"/>
        <end position="55"/>
    </location>
</feature>
<evidence type="ECO:0000313" key="2">
    <source>
        <dbReference type="EMBL" id="MBE6060857.1"/>
    </source>
</evidence>
<reference evidence="2" key="1">
    <citation type="submission" date="2019-04" db="EMBL/GenBank/DDBJ databases">
        <title>Evolution of Biomass-Degrading Anaerobic Consortia Revealed by Metagenomics.</title>
        <authorList>
            <person name="Peng X."/>
        </authorList>
    </citation>
    <scope>NUCLEOTIDE SEQUENCE</scope>
    <source>
        <strain evidence="2">SIG254</strain>
    </source>
</reference>
<dbReference type="AlphaFoldDB" id="A0A927W5D3"/>
<proteinExistence type="predicted"/>
<comment type="caution">
    <text evidence="2">The sequence shown here is derived from an EMBL/GenBank/DDBJ whole genome shotgun (WGS) entry which is preliminary data.</text>
</comment>
<protein>
    <submittedName>
        <fullName evidence="2">Uncharacterized protein</fullName>
    </submittedName>
</protein>
<evidence type="ECO:0000256" key="1">
    <source>
        <dbReference type="SAM" id="Phobius"/>
    </source>
</evidence>
<keyword evidence="1" id="KW-0812">Transmembrane</keyword>
<feature type="transmembrane region" description="Helical" evidence="1">
    <location>
        <begin position="86"/>
        <end position="106"/>
    </location>
</feature>
<accession>A0A927W5D3</accession>
<organism evidence="2 3">
    <name type="scientific">Clostridium sulfidigenes</name>
    <dbReference type="NCBI Taxonomy" id="318464"/>
    <lineage>
        <taxon>Bacteria</taxon>
        <taxon>Bacillati</taxon>
        <taxon>Bacillota</taxon>
        <taxon>Clostridia</taxon>
        <taxon>Eubacteriales</taxon>
        <taxon>Clostridiaceae</taxon>
        <taxon>Clostridium</taxon>
    </lineage>
</organism>
<dbReference type="EMBL" id="SVCM01000137">
    <property type="protein sequence ID" value="MBE6060857.1"/>
    <property type="molecule type" value="Genomic_DNA"/>
</dbReference>
<feature type="transmembrane region" description="Helical" evidence="1">
    <location>
        <begin position="60"/>
        <end position="80"/>
    </location>
</feature>
<gene>
    <name evidence="2" type="ORF">E7215_11895</name>
</gene>
<dbReference type="Proteomes" id="UP000768462">
    <property type="component" value="Unassembled WGS sequence"/>
</dbReference>